<dbReference type="SUPFAM" id="SSF46785">
    <property type="entry name" value="Winged helix' DNA-binding domain"/>
    <property type="match status" value="1"/>
</dbReference>
<name>A0A1B4Z3M2_PEDPE</name>
<dbReference type="AlphaFoldDB" id="A0A1B4Z3M2"/>
<accession>A0A1B4Z3M2</accession>
<proteinExistence type="predicted"/>
<protein>
    <submittedName>
        <fullName evidence="1">Uncharacterized protein</fullName>
    </submittedName>
</protein>
<gene>
    <name evidence="1" type="primary">pLP28_2</name>
</gene>
<geneLocation type="plasmid" evidence="1">
    <name>pLP28</name>
</geneLocation>
<dbReference type="Gene3D" id="1.10.10.10">
    <property type="entry name" value="Winged helix-like DNA-binding domain superfamily/Winged helix DNA-binding domain"/>
    <property type="match status" value="1"/>
</dbReference>
<dbReference type="EMBL" id="LC075345">
    <property type="protein sequence ID" value="BAV54015.1"/>
    <property type="molecule type" value="Genomic_DNA"/>
</dbReference>
<dbReference type="InterPro" id="IPR036388">
    <property type="entry name" value="WH-like_DNA-bd_sf"/>
</dbReference>
<dbReference type="RefSeq" id="WP_172690059.1">
    <property type="nucleotide sequence ID" value="NZ_LC075345.1"/>
</dbReference>
<dbReference type="InterPro" id="IPR036390">
    <property type="entry name" value="WH_DNA-bd_sf"/>
</dbReference>
<evidence type="ECO:0000313" key="1">
    <source>
        <dbReference type="EMBL" id="BAV54015.1"/>
    </source>
</evidence>
<organism evidence="1">
    <name type="scientific">Pediococcus pentosaceus</name>
    <dbReference type="NCBI Taxonomy" id="1255"/>
    <lineage>
        <taxon>Bacteria</taxon>
        <taxon>Bacillati</taxon>
        <taxon>Bacillota</taxon>
        <taxon>Bacilli</taxon>
        <taxon>Lactobacillales</taxon>
        <taxon>Lactobacillaceae</taxon>
        <taxon>Pediococcus</taxon>
    </lineage>
</organism>
<reference evidence="1" key="1">
    <citation type="submission" date="2015-08" db="EMBL/GenBank/DDBJ databases">
        <title>Genome sequence of Pediococcus pentosaceus LP28.</title>
        <authorList>
            <person name="Yasutake T."/>
            <person name="Kumagai T."/>
            <person name="Noda M."/>
            <person name="Inoue A."/>
            <person name="Matoba Y."/>
            <person name="Sugiyama M."/>
        </authorList>
    </citation>
    <scope>NUCLEOTIDE SEQUENCE</scope>
    <source>
        <strain evidence="1">LP28</strain>
        <plasmid evidence="1">pLP28</plasmid>
    </source>
</reference>
<keyword evidence="1" id="KW-0614">Plasmid</keyword>
<sequence>MTKKKSMYWGALTTAGMETIATSEFSGIQLRIFFGLVTYLMDKETNEIPQTKKDILTDLKSHNIDLGQATLYRALKELVNAQFLTELWVKNENKQKKKKRGYMVNPFIIYFGRQPNLPEKLKEFERLTELAVEPDTNGEIYSMARFTITPELFELIHDEMELPTNQTKTIWG</sequence>